<dbReference type="GO" id="GO:0007076">
    <property type="term" value="P:mitotic chromosome condensation"/>
    <property type="evidence" value="ECO:0007669"/>
    <property type="project" value="InterPro"/>
</dbReference>
<proteinExistence type="predicted"/>
<reference evidence="1 2" key="1">
    <citation type="journal article" date="2020" name="Genome Biol. Evol.">
        <title>Comparative genomics of strictly vertically transmitted, feminizing microsporidia endosymbionts of amphipod crustaceans.</title>
        <authorList>
            <person name="Cormier A."/>
            <person name="Chebbi M.A."/>
            <person name="Giraud I."/>
            <person name="Wattier R."/>
            <person name="Teixeira M."/>
            <person name="Gilbert C."/>
            <person name="Rigaud T."/>
            <person name="Cordaux R."/>
        </authorList>
    </citation>
    <scope>NUCLEOTIDE SEQUENCE [LARGE SCALE GENOMIC DNA]</scope>
    <source>
        <strain evidence="1 2">Ou3-Ou53</strain>
    </source>
</reference>
<dbReference type="InterPro" id="IPR011989">
    <property type="entry name" value="ARM-like"/>
</dbReference>
<keyword evidence="2" id="KW-1185">Reference proteome</keyword>
<dbReference type="OrthoDB" id="27187at2759"/>
<dbReference type="PANTHER" id="PTHR14418">
    <property type="entry name" value="CONDENSIN COMPLEX SUBUNIT 3-RELATED"/>
    <property type="match status" value="1"/>
</dbReference>
<dbReference type="GO" id="GO:0000793">
    <property type="term" value="C:condensed chromosome"/>
    <property type="evidence" value="ECO:0007669"/>
    <property type="project" value="TreeGrafter"/>
</dbReference>
<dbReference type="AlphaFoldDB" id="A0A9P6H106"/>
<dbReference type="GO" id="GO:0000796">
    <property type="term" value="C:condensin complex"/>
    <property type="evidence" value="ECO:0007669"/>
    <property type="project" value="InterPro"/>
</dbReference>
<dbReference type="InterPro" id="IPR027165">
    <property type="entry name" value="CND3"/>
</dbReference>
<organism evidence="1 2">
    <name type="scientific">Nosema granulosis</name>
    <dbReference type="NCBI Taxonomy" id="83296"/>
    <lineage>
        <taxon>Eukaryota</taxon>
        <taxon>Fungi</taxon>
        <taxon>Fungi incertae sedis</taxon>
        <taxon>Microsporidia</taxon>
        <taxon>Nosematidae</taxon>
        <taxon>Nosema</taxon>
    </lineage>
</organism>
<evidence type="ECO:0000313" key="2">
    <source>
        <dbReference type="Proteomes" id="UP000740883"/>
    </source>
</evidence>
<dbReference type="PANTHER" id="PTHR14418:SF5">
    <property type="entry name" value="CONDENSIN COMPLEX SUBUNIT 3"/>
    <property type="match status" value="1"/>
</dbReference>
<evidence type="ECO:0000313" key="1">
    <source>
        <dbReference type="EMBL" id="KAF9764686.1"/>
    </source>
</evidence>
<dbReference type="Gene3D" id="1.25.10.10">
    <property type="entry name" value="Leucine-rich Repeat Variant"/>
    <property type="match status" value="1"/>
</dbReference>
<dbReference type="SUPFAM" id="SSF48371">
    <property type="entry name" value="ARM repeat"/>
    <property type="match status" value="1"/>
</dbReference>
<name>A0A9P6H106_9MICR</name>
<gene>
    <name evidence="1" type="primary">cnd3</name>
    <name evidence="1" type="ORF">NGRA_0373</name>
</gene>
<sequence length="714" mass="83794">MEVETLTNSLQSVFNDIQHCDSKTYSHHLTEIILKIKESNISEDFTPIVYSTVMCRRPQMPSKLILFYKRIFEEVQESESGRNFIMDIYHEVISLVDSKIVRVRRNALILLKLLTSTNGLTEIVENSLLEKIAEKLFDKEKSVRKEALLFLTGFQDKLVHGNTPVMNLFKNLCRFDPSNEVRKVAFQNLKVTSQTYKCIIERCIDVNLSIRTVFFKKYLNKISVRELDYDMKIFLLKRTYSERDFSAVEYLIEVVSEQYDLPTEFINVIEDFYCEKYEKIFKKFINRLFDLNEFKYSFSDVQNNQTVSSFLLFYYYLTYIEENKGKDDLELPNLSEFAEFLYSKAKEAEDGSNIDVVRMLYKIARMYDVFDDVSRKIISNTVYKLLKKGVNEDVVMETVGLLYSIDSDLGDKLFGSLIYKNLESNIDLAMLIAKNLMKNSTKIDAIQSAIISEIVMQNIQHTSSPFIVFYYLALEFNQELLDVLIETRETNLQYLPMLIDLSIVYKSDELINLAISEIKLGLESENEDVIIPTSKLVLSELLKDKSIINKYISHTLRAYYSSASDKTQQYLDIFFHKYFTSEPESLISVFFFVYESLEANLRIFVDQTLYWVESSHQREALQLLYYNICLNMYIYYENIKNIKSYINILNKIQMDERWTPIVTKKILFCCTQLLKKEGNKKYMSEVINKIMMLDDGEPIEPEHLLEVKTDLLLG</sequence>
<dbReference type="EMBL" id="SBJO01000012">
    <property type="protein sequence ID" value="KAF9764686.1"/>
    <property type="molecule type" value="Genomic_DNA"/>
</dbReference>
<comment type="caution">
    <text evidence="1">The sequence shown here is derived from an EMBL/GenBank/DDBJ whole genome shotgun (WGS) entry which is preliminary data.</text>
</comment>
<accession>A0A9P6H106</accession>
<dbReference type="InterPro" id="IPR016024">
    <property type="entry name" value="ARM-type_fold"/>
</dbReference>
<dbReference type="Proteomes" id="UP000740883">
    <property type="component" value="Unassembled WGS sequence"/>
</dbReference>
<protein>
    <submittedName>
        <fullName evidence="1">Condensin complex subunit 3</fullName>
    </submittedName>
</protein>